<accession>A0A699ZQR8</accession>
<comment type="caution">
    <text evidence="7">The sequence shown here is derived from an EMBL/GenBank/DDBJ whole genome shotgun (WGS) entry which is preliminary data.</text>
</comment>
<proteinExistence type="inferred from homology"/>
<evidence type="ECO:0000256" key="3">
    <source>
        <dbReference type="ARBA" id="ARBA00022712"/>
    </source>
</evidence>
<dbReference type="GO" id="GO:0005829">
    <property type="term" value="C:cytosol"/>
    <property type="evidence" value="ECO:0007669"/>
    <property type="project" value="TreeGrafter"/>
</dbReference>
<feature type="non-terminal residue" evidence="7">
    <location>
        <position position="124"/>
    </location>
</feature>
<dbReference type="Proteomes" id="UP000485058">
    <property type="component" value="Unassembled WGS sequence"/>
</dbReference>
<evidence type="ECO:0000256" key="5">
    <source>
        <dbReference type="ARBA" id="ARBA00049153"/>
    </source>
</evidence>
<dbReference type="PANTHER" id="PTHR31223">
    <property type="entry name" value="LOG FAMILY PROTEIN YJL055W"/>
    <property type="match status" value="1"/>
</dbReference>
<evidence type="ECO:0000256" key="6">
    <source>
        <dbReference type="RuleBase" id="RU363015"/>
    </source>
</evidence>
<dbReference type="PANTHER" id="PTHR31223:SF70">
    <property type="entry name" value="LOG FAMILY PROTEIN YJL055W"/>
    <property type="match status" value="1"/>
</dbReference>
<dbReference type="Pfam" id="PF03641">
    <property type="entry name" value="Lysine_decarbox"/>
    <property type="match status" value="1"/>
</dbReference>
<sequence>MPVTLQRIAVFCGASCGNDPEFALAAQALARCMAAQGIGLVYGGGTVGLMGEVAREVMRASGNDDNAVLGFIPAALAPKELSGEMIGKLTIVDDMHTRKAQMAQHADGFIALPGGRGPTGCLKR</sequence>
<organism evidence="7 8">
    <name type="scientific">Haematococcus lacustris</name>
    <name type="common">Green alga</name>
    <name type="synonym">Haematococcus pluvialis</name>
    <dbReference type="NCBI Taxonomy" id="44745"/>
    <lineage>
        <taxon>Eukaryota</taxon>
        <taxon>Viridiplantae</taxon>
        <taxon>Chlorophyta</taxon>
        <taxon>core chlorophytes</taxon>
        <taxon>Chlorophyceae</taxon>
        <taxon>CS clade</taxon>
        <taxon>Chlamydomonadales</taxon>
        <taxon>Haematococcaceae</taxon>
        <taxon>Haematococcus</taxon>
    </lineage>
</organism>
<comment type="catalytic activity">
    <reaction evidence="5 6">
        <text>9-ribosyl-trans-zeatin 5'-phosphate + H2O = trans-zeatin + D-ribose 5-phosphate</text>
        <dbReference type="Rhea" id="RHEA:48564"/>
        <dbReference type="ChEBI" id="CHEBI:15377"/>
        <dbReference type="ChEBI" id="CHEBI:16522"/>
        <dbReference type="ChEBI" id="CHEBI:78346"/>
        <dbReference type="ChEBI" id="CHEBI:87947"/>
        <dbReference type="EC" id="3.2.2.n1"/>
    </reaction>
</comment>
<name>A0A699ZQR8_HAELA</name>
<dbReference type="SUPFAM" id="SSF102405">
    <property type="entry name" value="MCP/YpsA-like"/>
    <property type="match status" value="1"/>
</dbReference>
<comment type="catalytic activity">
    <reaction evidence="4 6">
        <text>N(6)-(dimethylallyl)adenosine 5'-phosphate + H2O = N(6)-dimethylallyladenine + D-ribose 5-phosphate</text>
        <dbReference type="Rhea" id="RHEA:48560"/>
        <dbReference type="ChEBI" id="CHEBI:15377"/>
        <dbReference type="ChEBI" id="CHEBI:17660"/>
        <dbReference type="ChEBI" id="CHEBI:57526"/>
        <dbReference type="ChEBI" id="CHEBI:78346"/>
        <dbReference type="EC" id="3.2.2.n1"/>
    </reaction>
</comment>
<dbReference type="InterPro" id="IPR031100">
    <property type="entry name" value="LOG_fam"/>
</dbReference>
<gene>
    <name evidence="7" type="ORF">HaLaN_22026</name>
</gene>
<evidence type="ECO:0000313" key="8">
    <source>
        <dbReference type="Proteomes" id="UP000485058"/>
    </source>
</evidence>
<dbReference type="EMBL" id="BLLF01002486">
    <property type="protein sequence ID" value="GFH24265.1"/>
    <property type="molecule type" value="Genomic_DNA"/>
</dbReference>
<keyword evidence="8" id="KW-1185">Reference proteome</keyword>
<dbReference type="Gene3D" id="3.40.50.450">
    <property type="match status" value="1"/>
</dbReference>
<dbReference type="GO" id="GO:0016799">
    <property type="term" value="F:hydrolase activity, hydrolyzing N-glycosyl compounds"/>
    <property type="evidence" value="ECO:0007669"/>
    <property type="project" value="TreeGrafter"/>
</dbReference>
<evidence type="ECO:0000256" key="4">
    <source>
        <dbReference type="ARBA" id="ARBA00047718"/>
    </source>
</evidence>
<keyword evidence="3 6" id="KW-0203">Cytokinin biosynthesis</keyword>
<keyword evidence="6 7" id="KW-0378">Hydrolase</keyword>
<comment type="similarity">
    <text evidence="1 6">Belongs to the LOG family.</text>
</comment>
<evidence type="ECO:0000313" key="7">
    <source>
        <dbReference type="EMBL" id="GFH24265.1"/>
    </source>
</evidence>
<reference evidence="7 8" key="1">
    <citation type="submission" date="2020-02" db="EMBL/GenBank/DDBJ databases">
        <title>Draft genome sequence of Haematococcus lacustris strain NIES-144.</title>
        <authorList>
            <person name="Morimoto D."/>
            <person name="Nakagawa S."/>
            <person name="Yoshida T."/>
            <person name="Sawayama S."/>
        </authorList>
    </citation>
    <scope>NUCLEOTIDE SEQUENCE [LARGE SCALE GENOMIC DNA]</scope>
    <source>
        <strain evidence="7 8">NIES-144</strain>
    </source>
</reference>
<comment type="function">
    <text evidence="6">Cytokinin-activating enzyme working in the direct activation pathway. Phosphoribohydrolase that converts inactive cytokinin nucleotides to the biologically active free-base forms.</text>
</comment>
<evidence type="ECO:0000256" key="1">
    <source>
        <dbReference type="ARBA" id="ARBA00006763"/>
    </source>
</evidence>
<dbReference type="InterPro" id="IPR005269">
    <property type="entry name" value="LOG"/>
</dbReference>
<dbReference type="AlphaFoldDB" id="A0A699ZQR8"/>
<dbReference type="NCBIfam" id="TIGR00730">
    <property type="entry name" value="Rossman fold protein, TIGR00730 family"/>
    <property type="match status" value="1"/>
</dbReference>
<dbReference type="GO" id="GO:0009691">
    <property type="term" value="P:cytokinin biosynthetic process"/>
    <property type="evidence" value="ECO:0007669"/>
    <property type="project" value="UniProtKB-UniRule"/>
</dbReference>
<dbReference type="GO" id="GO:0005634">
    <property type="term" value="C:nucleus"/>
    <property type="evidence" value="ECO:0007669"/>
    <property type="project" value="TreeGrafter"/>
</dbReference>
<protein>
    <recommendedName>
        <fullName evidence="2 6">Cytokinin riboside 5'-monophosphate phosphoribohydrolase</fullName>
        <ecNumber evidence="2 6">3.2.2.n1</ecNumber>
    </recommendedName>
</protein>
<evidence type="ECO:0000256" key="2">
    <source>
        <dbReference type="ARBA" id="ARBA00012205"/>
    </source>
</evidence>
<dbReference type="EC" id="3.2.2.n1" evidence="2 6"/>